<accession>A0A4P6V6I2</accession>
<keyword evidence="4" id="KW-1185">Reference proteome</keyword>
<sequence length="515" mass="54627">MPLRPHRGRKTGGFAVKILARACGLVLALILFAAPQKAFAQDCSTICTDGETCIAAGLYPYVPDTEAFASAICSAWTAAGQTEKLYLIADENVWDGGYSSDPVYTNGSGTQVPIDVFVYDAMYLQYWQTQTTPVPASAISDASDFVSYASKALTQNDGSMLALPMLGCTNIMFYHDDDSGMDGVTSLSDFLSVNPAGVYISPVPFDRTGAMMNMSGKTTIAVDYMVKGLLDNGSWPSMNPLDQSIIDAMAQIAERASWYNALTGAIPSLPGVEDQYVRAGYFSEGYGRTSIGFSESMSQMSDATRAGLKLRAFPWTDTANAPNMFYSDVVGVNNASTFLNGGGTLPFTLANLMTEQAVVQDAIAPPSGELSYLFPARNSVLNALSAQDPLYTQMAAVLNGADSVLVTMPTTDRDAFHNFGGTVETAVRGAFTGSCDLESTTFPGSTAEAPAICRPLCANSGGWVGSWTNEAPPAWPGYSACGCAQCTAESPLPTTVQEPSAMIMSGPALRRYNRN</sequence>
<dbReference type="InterPro" id="IPR030901">
    <property type="entry name" value="Thiaminase_BcmE"/>
</dbReference>
<keyword evidence="1" id="KW-0732">Signal</keyword>
<evidence type="ECO:0000313" key="3">
    <source>
        <dbReference type="EMBL" id="QBK32110.1"/>
    </source>
</evidence>
<dbReference type="SUPFAM" id="SSF53850">
    <property type="entry name" value="Periplasmic binding protein-like II"/>
    <property type="match status" value="1"/>
</dbReference>
<feature type="chain" id="PRO_5020939317" evidence="1">
    <location>
        <begin position="41"/>
        <end position="515"/>
    </location>
</feature>
<evidence type="ECO:0000313" key="4">
    <source>
        <dbReference type="Proteomes" id="UP000293719"/>
    </source>
</evidence>
<evidence type="ECO:0000259" key="2">
    <source>
        <dbReference type="Pfam" id="PF22141"/>
    </source>
</evidence>
<dbReference type="NCBIfam" id="TIGR04541">
    <property type="entry name" value="thiaminase_BcmE"/>
    <property type="match status" value="1"/>
</dbReference>
<evidence type="ECO:0000256" key="1">
    <source>
        <dbReference type="SAM" id="SignalP"/>
    </source>
</evidence>
<gene>
    <name evidence="3" type="primary">bcmE</name>
    <name evidence="3" type="ORF">E0E05_16885</name>
</gene>
<proteinExistence type="predicted"/>
<dbReference type="EC" id="2.5.1.2" evidence="3"/>
<feature type="domain" description="Thiaminase-1 insert" evidence="2">
    <location>
        <begin position="169"/>
        <end position="313"/>
    </location>
</feature>
<reference evidence="3 4" key="1">
    <citation type="journal article" date="2017" name="Int. J. Syst. Evol. Microbiol.">
        <title>Roseitalea porphyridii gen. nov., sp. nov., isolated from a red alga, and reclassification of Hoeflea suaedae Chung et al. 2013 as Pseudohoeflea suaedae gen. nov., comb. nov.</title>
        <authorList>
            <person name="Hyeon J.W."/>
            <person name="Jeong S.E."/>
            <person name="Baek K."/>
            <person name="Jeon C.O."/>
        </authorList>
    </citation>
    <scope>NUCLEOTIDE SEQUENCE [LARGE SCALE GENOMIC DNA]</scope>
    <source>
        <strain evidence="3 4">MA7-20</strain>
    </source>
</reference>
<dbReference type="GO" id="GO:0050332">
    <property type="term" value="F:thiamine pyridinylase activity"/>
    <property type="evidence" value="ECO:0007669"/>
    <property type="project" value="UniProtKB-EC"/>
</dbReference>
<dbReference type="KEGG" id="rpod:E0E05_16885"/>
<dbReference type="Gene3D" id="3.40.190.10">
    <property type="entry name" value="Periplasmic binding protein-like II"/>
    <property type="match status" value="2"/>
</dbReference>
<keyword evidence="3" id="KW-0808">Transferase</keyword>
<dbReference type="Pfam" id="PF22141">
    <property type="entry name" value="Thiaminase-1_dom"/>
    <property type="match status" value="1"/>
</dbReference>
<protein>
    <submittedName>
        <fullName evidence="3">Thiamine pyridinylase</fullName>
        <ecNumber evidence="3">2.5.1.2</ecNumber>
    </submittedName>
</protein>
<dbReference type="Proteomes" id="UP000293719">
    <property type="component" value="Chromosome"/>
</dbReference>
<dbReference type="EMBL" id="CP036532">
    <property type="protein sequence ID" value="QBK32110.1"/>
    <property type="molecule type" value="Genomic_DNA"/>
</dbReference>
<name>A0A4P6V6I2_9HYPH</name>
<dbReference type="AlphaFoldDB" id="A0A4P6V6I2"/>
<feature type="signal peptide" evidence="1">
    <location>
        <begin position="1"/>
        <end position="40"/>
    </location>
</feature>
<organism evidence="3 4">
    <name type="scientific">Roseitalea porphyridii</name>
    <dbReference type="NCBI Taxonomy" id="1852022"/>
    <lineage>
        <taxon>Bacteria</taxon>
        <taxon>Pseudomonadati</taxon>
        <taxon>Pseudomonadota</taxon>
        <taxon>Alphaproteobacteria</taxon>
        <taxon>Hyphomicrobiales</taxon>
        <taxon>Ahrensiaceae</taxon>
        <taxon>Roseitalea</taxon>
    </lineage>
</organism>
<dbReference type="InterPro" id="IPR054393">
    <property type="entry name" value="Thiaminase-1_dom"/>
</dbReference>